<gene>
    <name evidence="1" type="ORF">Faunusvirus35_11</name>
</gene>
<dbReference type="InterPro" id="IPR002110">
    <property type="entry name" value="Ankyrin_rpt"/>
</dbReference>
<proteinExistence type="predicted"/>
<reference evidence="1" key="1">
    <citation type="submission" date="2018-10" db="EMBL/GenBank/DDBJ databases">
        <title>Hidden diversity of soil giant viruses.</title>
        <authorList>
            <person name="Schulz F."/>
            <person name="Alteio L."/>
            <person name="Goudeau D."/>
            <person name="Ryan E.M."/>
            <person name="Malmstrom R.R."/>
            <person name="Blanchard J."/>
            <person name="Woyke T."/>
        </authorList>
    </citation>
    <scope>NUCLEOTIDE SEQUENCE</scope>
    <source>
        <strain evidence="1">FNV1</strain>
    </source>
</reference>
<sequence>MTQAHDHATDFVILLQRGCETGCIKYINKYNDFYDTPVDGWSSLMRAIAFRRKNTVIELIRKGANVNYKSLGGSTCLELICIYKYENLAIILIEAGAIFVNIIDSHIVKYNCNQVIQHIKNVYRKQIISVIDSESTDNALAVSFKTVYVAGIIDIISEFII</sequence>
<accession>A0A3G4ZXP3</accession>
<dbReference type="Gene3D" id="1.25.40.20">
    <property type="entry name" value="Ankyrin repeat-containing domain"/>
    <property type="match status" value="1"/>
</dbReference>
<protein>
    <submittedName>
        <fullName evidence="1">Uncharacterized protein</fullName>
    </submittedName>
</protein>
<organism evidence="1">
    <name type="scientific">Faunusvirus sp</name>
    <dbReference type="NCBI Taxonomy" id="2487766"/>
    <lineage>
        <taxon>Viruses</taxon>
        <taxon>Varidnaviria</taxon>
        <taxon>Bamfordvirae</taxon>
        <taxon>Nucleocytoviricota</taxon>
        <taxon>Megaviricetes</taxon>
        <taxon>Imitervirales</taxon>
        <taxon>Mimiviridae</taxon>
    </lineage>
</organism>
<dbReference type="EMBL" id="MK072166">
    <property type="protein sequence ID" value="AYV79672.1"/>
    <property type="molecule type" value="Genomic_DNA"/>
</dbReference>
<evidence type="ECO:0000313" key="1">
    <source>
        <dbReference type="EMBL" id="AYV79672.1"/>
    </source>
</evidence>
<dbReference type="SMART" id="SM00248">
    <property type="entry name" value="ANK"/>
    <property type="match status" value="2"/>
</dbReference>
<name>A0A3G4ZXP3_9VIRU</name>
<dbReference type="InterPro" id="IPR036770">
    <property type="entry name" value="Ankyrin_rpt-contain_sf"/>
</dbReference>
<dbReference type="SUPFAM" id="SSF48403">
    <property type="entry name" value="Ankyrin repeat"/>
    <property type="match status" value="1"/>
</dbReference>